<proteinExistence type="predicted"/>
<feature type="region of interest" description="Disordered" evidence="1">
    <location>
        <begin position="29"/>
        <end position="60"/>
    </location>
</feature>
<accession>A0A1B7N633</accession>
<dbReference type="Proteomes" id="UP000092154">
    <property type="component" value="Unassembled WGS sequence"/>
</dbReference>
<evidence type="ECO:0000313" key="2">
    <source>
        <dbReference type="EMBL" id="OAX40314.1"/>
    </source>
</evidence>
<keyword evidence="3" id="KW-1185">Reference proteome</keyword>
<protein>
    <submittedName>
        <fullName evidence="2">Uncharacterized protein</fullName>
    </submittedName>
</protein>
<dbReference type="InParanoid" id="A0A1B7N633"/>
<evidence type="ECO:0000256" key="1">
    <source>
        <dbReference type="SAM" id="MobiDB-lite"/>
    </source>
</evidence>
<reference evidence="2 3" key="1">
    <citation type="submission" date="2016-06" db="EMBL/GenBank/DDBJ databases">
        <title>Comparative genomics of the ectomycorrhizal sister species Rhizopogon vinicolor and Rhizopogon vesiculosus (Basidiomycota: Boletales) reveals a divergence of the mating type B locus.</title>
        <authorList>
            <consortium name="DOE Joint Genome Institute"/>
            <person name="Mujic A.B."/>
            <person name="Kuo A."/>
            <person name="Tritt A."/>
            <person name="Lipzen A."/>
            <person name="Chen C."/>
            <person name="Johnson J."/>
            <person name="Sharma A."/>
            <person name="Barry K."/>
            <person name="Grigoriev I.V."/>
            <person name="Spatafora J.W."/>
        </authorList>
    </citation>
    <scope>NUCLEOTIDE SEQUENCE [LARGE SCALE GENOMIC DNA]</scope>
    <source>
        <strain evidence="2 3">AM-OR11-026</strain>
    </source>
</reference>
<organism evidence="2 3">
    <name type="scientific">Rhizopogon vinicolor AM-OR11-026</name>
    <dbReference type="NCBI Taxonomy" id="1314800"/>
    <lineage>
        <taxon>Eukaryota</taxon>
        <taxon>Fungi</taxon>
        <taxon>Dikarya</taxon>
        <taxon>Basidiomycota</taxon>
        <taxon>Agaricomycotina</taxon>
        <taxon>Agaricomycetes</taxon>
        <taxon>Agaricomycetidae</taxon>
        <taxon>Boletales</taxon>
        <taxon>Suillineae</taxon>
        <taxon>Rhizopogonaceae</taxon>
        <taxon>Rhizopogon</taxon>
    </lineage>
</organism>
<sequence length="127" mass="13865">MTVAREEPQENSKKSPVEDLPGVFSKAFAKARASPASGASPNSTFLEHTSNSKDTPDSLTDSLVLEARRLENELRRNNLKTSKVNINVGDEVQSLSEKVEQLERTMGERKWHNPSASESKGLITAAG</sequence>
<feature type="compositionally biased region" description="Polar residues" evidence="1">
    <location>
        <begin position="37"/>
        <end position="49"/>
    </location>
</feature>
<dbReference type="AlphaFoldDB" id="A0A1B7N633"/>
<feature type="region of interest" description="Disordered" evidence="1">
    <location>
        <begin position="1"/>
        <end position="20"/>
    </location>
</feature>
<gene>
    <name evidence="2" type="ORF">K503DRAFT_864745</name>
</gene>
<name>A0A1B7N633_9AGAM</name>
<feature type="region of interest" description="Disordered" evidence="1">
    <location>
        <begin position="103"/>
        <end position="127"/>
    </location>
</feature>
<feature type="compositionally biased region" description="Basic and acidic residues" evidence="1">
    <location>
        <begin position="1"/>
        <end position="17"/>
    </location>
</feature>
<evidence type="ECO:0000313" key="3">
    <source>
        <dbReference type="Proteomes" id="UP000092154"/>
    </source>
</evidence>
<dbReference type="EMBL" id="KV448217">
    <property type="protein sequence ID" value="OAX40314.1"/>
    <property type="molecule type" value="Genomic_DNA"/>
</dbReference>